<dbReference type="GO" id="GO:0006896">
    <property type="term" value="P:Golgi to vacuole transport"/>
    <property type="evidence" value="ECO:0007669"/>
    <property type="project" value="TreeGrafter"/>
</dbReference>
<gene>
    <name evidence="11" type="primary">scat</name>
    <name evidence="11" type="ORF">Bhyg_01636</name>
</gene>
<keyword evidence="4" id="KW-0813">Transport</keyword>
<comment type="caution">
    <text evidence="11">The sequence shown here is derived from an EMBL/GenBank/DDBJ whole genome shotgun (WGS) entry which is preliminary data.</text>
</comment>
<evidence type="ECO:0000256" key="2">
    <source>
        <dbReference type="ARBA" id="ARBA00009150"/>
    </source>
</evidence>
<dbReference type="OrthoDB" id="10259024at2759"/>
<protein>
    <recommendedName>
        <fullName evidence="3">Vacuolar protein sorting-associated protein 54</fullName>
    </recommendedName>
</protein>
<dbReference type="InterPro" id="IPR012501">
    <property type="entry name" value="Vps54_C"/>
</dbReference>
<keyword evidence="7" id="KW-0333">Golgi apparatus</keyword>
<evidence type="ECO:0000256" key="6">
    <source>
        <dbReference type="ARBA" id="ARBA00022927"/>
    </source>
</evidence>
<evidence type="ECO:0000256" key="5">
    <source>
        <dbReference type="ARBA" id="ARBA00022553"/>
    </source>
</evidence>
<dbReference type="Gene3D" id="6.10.250.860">
    <property type="match status" value="1"/>
</dbReference>
<dbReference type="GO" id="GO:0042147">
    <property type="term" value="P:retrograde transport, endosome to Golgi"/>
    <property type="evidence" value="ECO:0007669"/>
    <property type="project" value="InterPro"/>
</dbReference>
<evidence type="ECO:0000313" key="12">
    <source>
        <dbReference type="Proteomes" id="UP001151699"/>
    </source>
</evidence>
<dbReference type="PANTHER" id="PTHR12965:SF0">
    <property type="entry name" value="VACUOLAR PROTEIN SORTING-ASSOCIATED PROTEIN 54"/>
    <property type="match status" value="1"/>
</dbReference>
<evidence type="ECO:0000313" key="11">
    <source>
        <dbReference type="EMBL" id="KAJ6646425.1"/>
    </source>
</evidence>
<dbReference type="Gene3D" id="1.20.1280.130">
    <property type="match status" value="1"/>
</dbReference>
<organism evidence="11 12">
    <name type="scientific">Pseudolycoriella hygida</name>
    <dbReference type="NCBI Taxonomy" id="35572"/>
    <lineage>
        <taxon>Eukaryota</taxon>
        <taxon>Metazoa</taxon>
        <taxon>Ecdysozoa</taxon>
        <taxon>Arthropoda</taxon>
        <taxon>Hexapoda</taxon>
        <taxon>Insecta</taxon>
        <taxon>Pterygota</taxon>
        <taxon>Neoptera</taxon>
        <taxon>Endopterygota</taxon>
        <taxon>Diptera</taxon>
        <taxon>Nematocera</taxon>
        <taxon>Sciaroidea</taxon>
        <taxon>Sciaridae</taxon>
        <taxon>Pseudolycoriella</taxon>
    </lineage>
</organism>
<feature type="domain" description="Vacuolar protein sorting-associated protein 54 N-terminal" evidence="10">
    <location>
        <begin position="254"/>
        <end position="408"/>
    </location>
</feature>
<sequence length="1307" mass="148320">MFWSIKDIEHVLQKRHDYSLKLKYEMAKQANSNETKHAWQSCYYCPLQSFKNQVEFVRHLRERHCTQEGGSYVCRYGYNGVCASLPLDGVSDRDYESHVTKYHLNQINKGPEPWSVFSAAQNLPAVLNDPSRGKQSNLFTQKWGDSFVEKVSVPASVHLDDITYDDFEPYMRKIGKRFRRHIRLSQVGLEQQTQQQSPTSHKLLNELNNASLNDIPQIFTKPNLELNNSNTFSEVFPGIGSEDKERQSGRLLQEKLSHYLDIVEVQIAKQVSQKSSAFFHAMTSQDAIMAEMNDATDNVKMLRQKIQHIDSTLVKDSLNIISMARTRSHYQMVLDKLKLMGTVHQTQPMIQLLLGTQDYVAALDLIFTTQEIVAQELVGIHCFKHLPSQLKEMELLIDKMLTTDFEKYATADLNRPLLDVEEHVLDEDKLVCIISGLLRQKNFSFIDTYKEEAICTVKLLMKEILIEVLATSDAEICLTGAGEEGQILSIAEWIVILDKATIVLWKLLRRIRSALDVMQQISDASSGKLSQQIEFFDSEAFLKEEDHRKLEQKFKDTMHSICDYCHERCSNLISSQSLESNVATADQLCQLVKIVDEFSHGCEILCGTPSFPLRAAVKSQGSKYAQKFHSDRKSKLALLLDSERWKQADVPDEYQKIIDHIAEGDFSWTKREDATQVPAAAVLLVDTEPFALVGAALILVQIVSEYCRCAAELPIIAGLLSRHVIDILRTFNSRSCQLVLGAGALHVAGLKTITSGNLALVSRALQLVLWILPHVKTHFQKLELNGTTPAFTGYETVEKDFQSHINEIENKVLSIVCSLVNTQLSSWNARPPVPSQSFRNISRHFVKLHEAIAPILPESQVNNIYRTVHKTFKDKLRELLLKNNIVNNGGPQHGVVTSELTFYMETLRTLKALTPDELKDESMNDIWLKGRPQRPCLSRFELPLIKTIKNRNAKPEPVVRYMKCPMLDPAPKGTIQDIAIKVTEEQKLNGNKLNDSKEKTLFVLGSKSVGKSTLINNFLDRDEPVKPTLALEYSFGRRSGSSGQLVQKQICNVWELGSLVNSHHLMEIPMKSHGFENLNVLIVVDLSQPDRLWRDLEESLNGLKHAIAVNERGENLEELTQKIKKLIGSEHPDCHTLDVFPFPVMIVGGKYDKFENLDPEIKKHVCRCLRSVAHTIGGSLLYYSTSIPHLSKTLRDSLNHFAFGSPSNPFRKTATDYNGPIIIWHGQDSWKEIGVTPSNSERIGLNYSTHIPQKDIETSDISLDDPAKDNAFREPAIDELRAQKDEELLRFIRDTEIRSKFESVKTF</sequence>
<dbReference type="GO" id="GO:0000938">
    <property type="term" value="C:GARP complex"/>
    <property type="evidence" value="ECO:0007669"/>
    <property type="project" value="InterPro"/>
</dbReference>
<accession>A0A9Q0N9X2</accession>
<keyword evidence="6" id="KW-0653">Protein transport</keyword>
<evidence type="ECO:0000259" key="10">
    <source>
        <dbReference type="Pfam" id="PF10475"/>
    </source>
</evidence>
<evidence type="ECO:0000256" key="1">
    <source>
        <dbReference type="ARBA" id="ARBA00004601"/>
    </source>
</evidence>
<comment type="similarity">
    <text evidence="2">Belongs to the VPS54 family.</text>
</comment>
<evidence type="ECO:0000256" key="7">
    <source>
        <dbReference type="ARBA" id="ARBA00023034"/>
    </source>
</evidence>
<comment type="subcellular location">
    <subcellularLocation>
        <location evidence="1">Golgi apparatus</location>
        <location evidence="1">trans-Golgi network</location>
    </subcellularLocation>
</comment>
<keyword evidence="8" id="KW-0175">Coiled coil</keyword>
<keyword evidence="12" id="KW-1185">Reference proteome</keyword>
<evidence type="ECO:0000256" key="3">
    <source>
        <dbReference type="ARBA" id="ARBA00017665"/>
    </source>
</evidence>
<dbReference type="Pfam" id="PF10475">
    <property type="entry name" value="Vps54_N"/>
    <property type="match status" value="1"/>
</dbReference>
<dbReference type="PANTHER" id="PTHR12965">
    <property type="entry name" value="VACUOLAR PROTEIN SORTING 54"/>
    <property type="match status" value="1"/>
</dbReference>
<dbReference type="Gene3D" id="3.40.50.300">
    <property type="entry name" value="P-loop containing nucleotide triphosphate hydrolases"/>
    <property type="match status" value="1"/>
</dbReference>
<dbReference type="InterPro" id="IPR019515">
    <property type="entry name" value="VPS54_N"/>
</dbReference>
<reference evidence="11" key="1">
    <citation type="submission" date="2022-07" db="EMBL/GenBank/DDBJ databases">
        <authorList>
            <person name="Trinca V."/>
            <person name="Uliana J.V.C."/>
            <person name="Torres T.T."/>
            <person name="Ward R.J."/>
            <person name="Monesi N."/>
        </authorList>
    </citation>
    <scope>NUCLEOTIDE SEQUENCE</scope>
    <source>
        <strain evidence="11">HSMRA1968</strain>
        <tissue evidence="11">Whole embryos</tissue>
    </source>
</reference>
<evidence type="ECO:0000256" key="4">
    <source>
        <dbReference type="ARBA" id="ARBA00022448"/>
    </source>
</evidence>
<name>A0A9Q0N9X2_9DIPT</name>
<dbReference type="GO" id="GO:0019905">
    <property type="term" value="F:syntaxin binding"/>
    <property type="evidence" value="ECO:0007669"/>
    <property type="project" value="TreeGrafter"/>
</dbReference>
<dbReference type="FunFam" id="1.20.1280.130:FF:000001">
    <property type="entry name" value="Vacuolar protein sorting-associated protein 54"/>
    <property type="match status" value="1"/>
</dbReference>
<dbReference type="Pfam" id="PF07928">
    <property type="entry name" value="Vps54"/>
    <property type="match status" value="1"/>
</dbReference>
<proteinExistence type="inferred from homology"/>
<dbReference type="InterPro" id="IPR039745">
    <property type="entry name" value="Vps54"/>
</dbReference>
<dbReference type="Proteomes" id="UP001151699">
    <property type="component" value="Chromosome A"/>
</dbReference>
<evidence type="ECO:0000256" key="8">
    <source>
        <dbReference type="ARBA" id="ARBA00023054"/>
    </source>
</evidence>
<keyword evidence="5" id="KW-0597">Phosphoprotein</keyword>
<dbReference type="InterPro" id="IPR027417">
    <property type="entry name" value="P-loop_NTPase"/>
</dbReference>
<dbReference type="GO" id="GO:0015031">
    <property type="term" value="P:protein transport"/>
    <property type="evidence" value="ECO:0007669"/>
    <property type="project" value="UniProtKB-KW"/>
</dbReference>
<dbReference type="SUPFAM" id="SSF52540">
    <property type="entry name" value="P-loop containing nucleoside triphosphate hydrolases"/>
    <property type="match status" value="1"/>
</dbReference>
<evidence type="ECO:0000259" key="9">
    <source>
        <dbReference type="Pfam" id="PF07928"/>
    </source>
</evidence>
<dbReference type="GO" id="GO:0005829">
    <property type="term" value="C:cytosol"/>
    <property type="evidence" value="ECO:0007669"/>
    <property type="project" value="GOC"/>
</dbReference>
<feature type="domain" description="Vacuolar protein sorting-associated protein 54 C-terminal" evidence="9">
    <location>
        <begin position="688"/>
        <end position="816"/>
    </location>
</feature>
<dbReference type="EMBL" id="WJQU01000001">
    <property type="protein sequence ID" value="KAJ6646425.1"/>
    <property type="molecule type" value="Genomic_DNA"/>
</dbReference>